<evidence type="ECO:0000313" key="3">
    <source>
        <dbReference type="Proteomes" id="UP000007264"/>
    </source>
</evidence>
<name>I0YVU4_COCSC</name>
<gene>
    <name evidence="2" type="ORF">COCSUDRAFT_83470</name>
</gene>
<dbReference type="STRING" id="574566.I0YVU4"/>
<protein>
    <recommendedName>
        <fullName evidence="1">RNA-polymerase II-associated protein 3-like C-terminal domain-containing protein</fullName>
    </recommendedName>
</protein>
<dbReference type="AlphaFoldDB" id="I0YVU4"/>
<evidence type="ECO:0000313" key="2">
    <source>
        <dbReference type="EMBL" id="EIE22513.1"/>
    </source>
</evidence>
<dbReference type="Proteomes" id="UP000007264">
    <property type="component" value="Unassembled WGS sequence"/>
</dbReference>
<accession>I0YVU4</accession>
<dbReference type="OrthoDB" id="629492at2759"/>
<reference evidence="2 3" key="1">
    <citation type="journal article" date="2012" name="Genome Biol.">
        <title>The genome of the polar eukaryotic microalga coccomyxa subellipsoidea reveals traits of cold adaptation.</title>
        <authorList>
            <person name="Blanc G."/>
            <person name="Agarkova I."/>
            <person name="Grimwood J."/>
            <person name="Kuo A."/>
            <person name="Brueggeman A."/>
            <person name="Dunigan D."/>
            <person name="Gurnon J."/>
            <person name="Ladunga I."/>
            <person name="Lindquist E."/>
            <person name="Lucas S."/>
            <person name="Pangilinan J."/>
            <person name="Proschold T."/>
            <person name="Salamov A."/>
            <person name="Schmutz J."/>
            <person name="Weeks D."/>
            <person name="Yamada T."/>
            <person name="Claverie J.M."/>
            <person name="Grigoriev I."/>
            <person name="Van Etten J."/>
            <person name="Lomsadze A."/>
            <person name="Borodovsky M."/>
        </authorList>
    </citation>
    <scope>NUCLEOTIDE SEQUENCE [LARGE SCALE GENOMIC DNA]</scope>
    <source>
        <strain evidence="2 3">C-169</strain>
    </source>
</reference>
<dbReference type="Pfam" id="PF13877">
    <property type="entry name" value="RPAP3_C"/>
    <property type="match status" value="1"/>
</dbReference>
<evidence type="ECO:0000259" key="1">
    <source>
        <dbReference type="Pfam" id="PF13877"/>
    </source>
</evidence>
<dbReference type="InterPro" id="IPR025986">
    <property type="entry name" value="RPAP3-like_C"/>
</dbReference>
<feature type="domain" description="RNA-polymerase II-associated protein 3-like C-terminal" evidence="1">
    <location>
        <begin position="1"/>
        <end position="86"/>
    </location>
</feature>
<dbReference type="PANTHER" id="PTHR47329:SF1">
    <property type="entry name" value="OS05G0129900 PROTEIN"/>
    <property type="match status" value="1"/>
</dbReference>
<dbReference type="GeneID" id="17040294"/>
<organism evidence="2 3">
    <name type="scientific">Coccomyxa subellipsoidea (strain C-169)</name>
    <name type="common">Green microalga</name>
    <dbReference type="NCBI Taxonomy" id="574566"/>
    <lineage>
        <taxon>Eukaryota</taxon>
        <taxon>Viridiplantae</taxon>
        <taxon>Chlorophyta</taxon>
        <taxon>core chlorophytes</taxon>
        <taxon>Trebouxiophyceae</taxon>
        <taxon>Trebouxiophyceae incertae sedis</taxon>
        <taxon>Coccomyxaceae</taxon>
        <taxon>Coccomyxa</taxon>
        <taxon>Coccomyxa subellipsoidea</taxon>
    </lineage>
</organism>
<dbReference type="RefSeq" id="XP_005647057.1">
    <property type="nucleotide sequence ID" value="XM_005647000.1"/>
</dbReference>
<dbReference type="PANTHER" id="PTHR47329">
    <property type="entry name" value="OS05G0129900 PROTEIN"/>
    <property type="match status" value="1"/>
</dbReference>
<dbReference type="EMBL" id="AGSI01000010">
    <property type="protein sequence ID" value="EIE22513.1"/>
    <property type="molecule type" value="Genomic_DNA"/>
</dbReference>
<sequence>MEFEKVWKSLGADSERQAAFLRMLQPATLPSLFKHALTGPLLSSMLAVLLSQVISEDPGFSVQFLSALSGVPRFELTAMCLPARERQQLKGLWNGAAAAMNEADAAAFVGLRKSFRL</sequence>
<keyword evidence="3" id="KW-1185">Reference proteome</keyword>
<proteinExistence type="predicted"/>
<comment type="caution">
    <text evidence="2">The sequence shown here is derived from an EMBL/GenBank/DDBJ whole genome shotgun (WGS) entry which is preliminary data.</text>
</comment>
<dbReference type="KEGG" id="csl:COCSUDRAFT_83470"/>